<name>A0A6I3SWU0_9BURK</name>
<evidence type="ECO:0000256" key="1">
    <source>
        <dbReference type="SAM" id="MobiDB-lite"/>
    </source>
</evidence>
<evidence type="ECO:0000313" key="3">
    <source>
        <dbReference type="EMBL" id="MTV53690.1"/>
    </source>
</evidence>
<reference evidence="3 4" key="1">
    <citation type="submission" date="2019-11" db="EMBL/GenBank/DDBJ databases">
        <title>Type strains purchased from KCTC, JCM and DSMZ.</title>
        <authorList>
            <person name="Lu H."/>
        </authorList>
    </citation>
    <scope>NUCLEOTIDE SEQUENCE [LARGE SCALE GENOMIC DNA]</scope>
    <source>
        <strain evidence="3 4">KCTC 52429</strain>
    </source>
</reference>
<dbReference type="AlphaFoldDB" id="A0A6I3SWU0"/>
<evidence type="ECO:0000313" key="4">
    <source>
        <dbReference type="Proteomes" id="UP000430634"/>
    </source>
</evidence>
<feature type="compositionally biased region" description="Low complexity" evidence="1">
    <location>
        <begin position="62"/>
        <end position="71"/>
    </location>
</feature>
<comment type="caution">
    <text evidence="3">The sequence shown here is derived from an EMBL/GenBank/DDBJ whole genome shotgun (WGS) entry which is preliminary data.</text>
</comment>
<dbReference type="Proteomes" id="UP000430634">
    <property type="component" value="Unassembled WGS sequence"/>
</dbReference>
<proteinExistence type="predicted"/>
<organism evidence="3 4">
    <name type="scientific">Pseudoduganella buxea</name>
    <dbReference type="NCBI Taxonomy" id="1949069"/>
    <lineage>
        <taxon>Bacteria</taxon>
        <taxon>Pseudomonadati</taxon>
        <taxon>Pseudomonadota</taxon>
        <taxon>Betaproteobacteria</taxon>
        <taxon>Burkholderiales</taxon>
        <taxon>Oxalobacteraceae</taxon>
        <taxon>Telluria group</taxon>
        <taxon>Pseudoduganella</taxon>
    </lineage>
</organism>
<keyword evidence="2" id="KW-0732">Signal</keyword>
<feature type="signal peptide" evidence="2">
    <location>
        <begin position="1"/>
        <end position="34"/>
    </location>
</feature>
<feature type="compositionally biased region" description="Low complexity" evidence="1">
    <location>
        <begin position="39"/>
        <end position="54"/>
    </location>
</feature>
<feature type="region of interest" description="Disordered" evidence="1">
    <location>
        <begin position="38"/>
        <end position="104"/>
    </location>
</feature>
<feature type="compositionally biased region" description="Gly residues" evidence="1">
    <location>
        <begin position="182"/>
        <end position="193"/>
    </location>
</feature>
<feature type="chain" id="PRO_5026317634" description="Autotransporter outer membrane beta-barrel domain-containing protein" evidence="2">
    <location>
        <begin position="35"/>
        <end position="201"/>
    </location>
</feature>
<evidence type="ECO:0008006" key="5">
    <source>
        <dbReference type="Google" id="ProtNLM"/>
    </source>
</evidence>
<dbReference type="EMBL" id="WNKZ01000034">
    <property type="protein sequence ID" value="MTV53690.1"/>
    <property type="molecule type" value="Genomic_DNA"/>
</dbReference>
<evidence type="ECO:0000256" key="2">
    <source>
        <dbReference type="SAM" id="SignalP"/>
    </source>
</evidence>
<accession>A0A6I3SWU0</accession>
<feature type="compositionally biased region" description="Gly residues" evidence="1">
    <location>
        <begin position="85"/>
        <end position="104"/>
    </location>
</feature>
<feature type="non-terminal residue" evidence="3">
    <location>
        <position position="201"/>
    </location>
</feature>
<protein>
    <recommendedName>
        <fullName evidence="5">Autotransporter outer membrane beta-barrel domain-containing protein</fullName>
    </recommendedName>
</protein>
<feature type="region of interest" description="Disordered" evidence="1">
    <location>
        <begin position="182"/>
        <end position="201"/>
    </location>
</feature>
<sequence>MPISLPRLSPAAHPKNGLRLIPLLLAVAVSQAYAEPVRGAPGTPGTDGTTPGAPGTAGGAAPGLTLAGDATHQNTEDGRSFDLSGFGGTGGAGGNGAPGGAAGAGGNGADVNVRVTGNPAWFETMVVGTRAFGGAGGSTGTAGTGGPLALGGAGGNGTAITDVGTTSPYAGLLVTTEGRGGAGGAGGGAGGNGSAHLTVRG</sequence>
<gene>
    <name evidence="3" type="ORF">GM672_13225</name>
</gene>